<dbReference type="PANTHER" id="PTHR12126">
    <property type="entry name" value="NADH-UBIQUINONE OXIDOREDUCTASE 39 KDA SUBUNIT-RELATED"/>
    <property type="match status" value="1"/>
</dbReference>
<dbReference type="EMBL" id="FOVW01000006">
    <property type="protein sequence ID" value="SFO41440.1"/>
    <property type="molecule type" value="Genomic_DNA"/>
</dbReference>
<gene>
    <name evidence="2" type="ORF">SAMN04488519_106186</name>
</gene>
<organism evidence="2 3">
    <name type="scientific">Algoriphagus ornithinivorans</name>
    <dbReference type="NCBI Taxonomy" id="226506"/>
    <lineage>
        <taxon>Bacteria</taxon>
        <taxon>Pseudomonadati</taxon>
        <taxon>Bacteroidota</taxon>
        <taxon>Cytophagia</taxon>
        <taxon>Cytophagales</taxon>
        <taxon>Cyclobacteriaceae</taxon>
        <taxon>Algoriphagus</taxon>
    </lineage>
</organism>
<sequence length="478" mass="54954">MGVIYLNRIFMNIETETFEEKKLTVAIAGAGGYIGRWFIHQFKDKYNIIGLSRRKVKHNPNPEVKWRQVELYSITSTVDALKDVDVAIYLVHSMNASTRLNQGSFEDTDLLLADNFSRAANINHVKQIIYLGGLLPDEPEEKLSRHLRSRLEVEQTLGSRKAKLTALRASIIVGPGGSSFDMIKNLVDRLPVMMCPKWTESETQPISLRDTLDIMDTCIGNPNVYGKAIEIGSPQVMTYRSMLERTAEVMGKKRLVFSVPVFSLGLSKFWVGLFGDSPPQLVSPLVESLIHTLTVSPNLAFKEKKIDYLSYEESVSIALNSKEKPILPKFYKKKGVKNTVRSIQRMANKNGHTATWVGNRYNIWLPSFFKFLINGKTTERGDVGFHLLWGKKPMLQLTMIPDRSDQERQLFYITGGWLVKRFDYGWLEFRGVLGGRYIITAIHEFVPRLPWFIYVNTQARFHLWVMNRFKKYLERKED</sequence>
<dbReference type="GO" id="GO:0044877">
    <property type="term" value="F:protein-containing complex binding"/>
    <property type="evidence" value="ECO:0007669"/>
    <property type="project" value="TreeGrafter"/>
</dbReference>
<dbReference type="STRING" id="226506.SAMN04488519_106186"/>
<name>A0A1I5GZZ1_9BACT</name>
<dbReference type="InterPro" id="IPR001509">
    <property type="entry name" value="Epimerase_deHydtase"/>
</dbReference>
<dbReference type="InterPro" id="IPR036291">
    <property type="entry name" value="NAD(P)-bd_dom_sf"/>
</dbReference>
<dbReference type="Gene3D" id="3.40.50.720">
    <property type="entry name" value="NAD(P)-binding Rossmann-like Domain"/>
    <property type="match status" value="1"/>
</dbReference>
<dbReference type="Proteomes" id="UP000199564">
    <property type="component" value="Unassembled WGS sequence"/>
</dbReference>
<dbReference type="Pfam" id="PF01370">
    <property type="entry name" value="Epimerase"/>
    <property type="match status" value="1"/>
</dbReference>
<accession>A0A1I5GZZ1</accession>
<dbReference type="InterPro" id="IPR051207">
    <property type="entry name" value="ComplexI_NDUFA9_subunit"/>
</dbReference>
<dbReference type="AlphaFoldDB" id="A0A1I5GZZ1"/>
<evidence type="ECO:0000313" key="3">
    <source>
        <dbReference type="Proteomes" id="UP000199564"/>
    </source>
</evidence>
<dbReference type="SUPFAM" id="SSF51735">
    <property type="entry name" value="NAD(P)-binding Rossmann-fold domains"/>
    <property type="match status" value="1"/>
</dbReference>
<evidence type="ECO:0000313" key="2">
    <source>
        <dbReference type="EMBL" id="SFO41440.1"/>
    </source>
</evidence>
<reference evidence="3" key="1">
    <citation type="submission" date="2016-10" db="EMBL/GenBank/DDBJ databases">
        <authorList>
            <person name="Varghese N."/>
            <person name="Submissions S."/>
        </authorList>
    </citation>
    <scope>NUCLEOTIDE SEQUENCE [LARGE SCALE GENOMIC DNA]</scope>
    <source>
        <strain evidence="3">DSM 15282</strain>
    </source>
</reference>
<keyword evidence="3" id="KW-1185">Reference proteome</keyword>
<evidence type="ECO:0000259" key="1">
    <source>
        <dbReference type="Pfam" id="PF01370"/>
    </source>
</evidence>
<proteinExistence type="predicted"/>
<protein>
    <submittedName>
        <fullName evidence="2">Uncharacterized conserved protein YbjT, contains NAD(P)-binding and DUF2867 domains</fullName>
    </submittedName>
</protein>
<feature type="domain" description="NAD-dependent epimerase/dehydratase" evidence="1">
    <location>
        <begin position="26"/>
        <end position="132"/>
    </location>
</feature>
<dbReference type="PANTHER" id="PTHR12126:SF11">
    <property type="entry name" value="NADH DEHYDROGENASE [UBIQUINONE] 1 ALPHA SUBCOMPLEX SUBUNIT 9, MITOCHONDRIAL"/>
    <property type="match status" value="1"/>
</dbReference>